<proteinExistence type="predicted"/>
<gene>
    <name evidence="2" type="ORF">H0185_23505</name>
</gene>
<name>A0ABS7KBT2_9BACI</name>
<evidence type="ECO:0000313" key="3">
    <source>
        <dbReference type="Proteomes" id="UP000769780"/>
    </source>
</evidence>
<dbReference type="RefSeq" id="WP_221876026.1">
    <property type="nucleotide sequence ID" value="NZ_JACWFH010000043.1"/>
</dbReference>
<evidence type="ECO:0000313" key="2">
    <source>
        <dbReference type="EMBL" id="MBY0099698.1"/>
    </source>
</evidence>
<dbReference type="InterPro" id="IPR016181">
    <property type="entry name" value="Acyl_CoA_acyltransferase"/>
</dbReference>
<dbReference type="CDD" id="cd04301">
    <property type="entry name" value="NAT_SF"/>
    <property type="match status" value="1"/>
</dbReference>
<feature type="domain" description="N-acetyltransferase" evidence="1">
    <location>
        <begin position="7"/>
        <end position="175"/>
    </location>
</feature>
<dbReference type="EMBL" id="JACWFH010000043">
    <property type="protein sequence ID" value="MBY0099698.1"/>
    <property type="molecule type" value="Genomic_DNA"/>
</dbReference>
<accession>A0ABS7KBT2</accession>
<reference evidence="2 3" key="1">
    <citation type="submission" date="2020-07" db="EMBL/GenBank/DDBJ databases">
        <title>Fungal Genomes of the International Space Station.</title>
        <authorList>
            <person name="Seuylemezian A."/>
            <person name="Singh N.K."/>
            <person name="Wood J."/>
            <person name="Venkateswaran K."/>
        </authorList>
    </citation>
    <scope>NUCLEOTIDE SEQUENCE [LARGE SCALE GENOMIC DNA]</scope>
    <source>
        <strain evidence="2 3">PL-B2</strain>
    </source>
</reference>
<dbReference type="Pfam" id="PF00583">
    <property type="entry name" value="Acetyltransf_1"/>
    <property type="match status" value="1"/>
</dbReference>
<evidence type="ECO:0000259" key="1">
    <source>
        <dbReference type="PROSITE" id="PS51186"/>
    </source>
</evidence>
<protein>
    <submittedName>
        <fullName evidence="2">GNAT family N-acetyltransferase</fullName>
    </submittedName>
</protein>
<dbReference type="Proteomes" id="UP000769780">
    <property type="component" value="Unassembled WGS sequence"/>
</dbReference>
<organism evidence="2 3">
    <name type="scientific">Mesobacillus maritimus</name>
    <dbReference type="NCBI Taxonomy" id="1643336"/>
    <lineage>
        <taxon>Bacteria</taxon>
        <taxon>Bacillati</taxon>
        <taxon>Bacillota</taxon>
        <taxon>Bacilli</taxon>
        <taxon>Bacillales</taxon>
        <taxon>Bacillaceae</taxon>
        <taxon>Mesobacillus</taxon>
    </lineage>
</organism>
<keyword evidence="3" id="KW-1185">Reference proteome</keyword>
<dbReference type="InterPro" id="IPR000182">
    <property type="entry name" value="GNAT_dom"/>
</dbReference>
<comment type="caution">
    <text evidence="2">The sequence shown here is derived from an EMBL/GenBank/DDBJ whole genome shotgun (WGS) entry which is preliminary data.</text>
</comment>
<dbReference type="Gene3D" id="3.40.630.30">
    <property type="match status" value="1"/>
</dbReference>
<dbReference type="SUPFAM" id="SSF55729">
    <property type="entry name" value="Acyl-CoA N-acyltransferases (Nat)"/>
    <property type="match status" value="1"/>
</dbReference>
<dbReference type="PROSITE" id="PS51186">
    <property type="entry name" value="GNAT"/>
    <property type="match status" value="1"/>
</dbReference>
<sequence>MEFNEGFTIKMATDDDSTKIITMLKQVALWLKEHDINQWMFLLEGGDDEEIEQAISNQETYMVLKDHHLVATFTLLSKPSDWDQHIWGDDVSANSLYLHRLAVKPTYMKKGLGSRILAWIQNNVRDKNYLKLDCVGDNKKLNSFYKNNKFEFVGVTDGHSKYQKCITTSNKSFNE</sequence>